<accession>A0ABU9AT68</accession>
<gene>
    <name evidence="1" type="ORF">WKV53_10520</name>
</gene>
<protein>
    <submittedName>
        <fullName evidence="1">Uncharacterized protein</fullName>
    </submittedName>
</protein>
<proteinExistence type="predicted"/>
<organism evidence="1 2">
    <name type="scientific">Luteolibacter soli</name>
    <dbReference type="NCBI Taxonomy" id="3135280"/>
    <lineage>
        <taxon>Bacteria</taxon>
        <taxon>Pseudomonadati</taxon>
        <taxon>Verrucomicrobiota</taxon>
        <taxon>Verrucomicrobiia</taxon>
        <taxon>Verrucomicrobiales</taxon>
        <taxon>Verrucomicrobiaceae</taxon>
        <taxon>Luteolibacter</taxon>
    </lineage>
</organism>
<name>A0ABU9AT68_9BACT</name>
<dbReference type="Proteomes" id="UP001371305">
    <property type="component" value="Unassembled WGS sequence"/>
</dbReference>
<sequence>MRTTTSATVGAVGLVDWLKQHTPRFSLAIGANCGCDVSRLGRQICEHLNRRDPAIQGRFRAFDAEEIRQLAGDPFWRQSVLAAARSETPDKPEFRCDYEAMTRDIAAFGGAVLSGETAIETTADLDNVFRVSLSHCDRCCPQTELILDPDGFTHEGLAAVIAKRFTQWCEKKATRKPHVSRDTVFA</sequence>
<dbReference type="RefSeq" id="WP_341404536.1">
    <property type="nucleotide sequence ID" value="NZ_JBBUKT010000003.1"/>
</dbReference>
<dbReference type="EMBL" id="JBBUKT010000003">
    <property type="protein sequence ID" value="MEK7950934.1"/>
    <property type="molecule type" value="Genomic_DNA"/>
</dbReference>
<evidence type="ECO:0000313" key="1">
    <source>
        <dbReference type="EMBL" id="MEK7950934.1"/>
    </source>
</evidence>
<comment type="caution">
    <text evidence="1">The sequence shown here is derived from an EMBL/GenBank/DDBJ whole genome shotgun (WGS) entry which is preliminary data.</text>
</comment>
<reference evidence="1 2" key="1">
    <citation type="submission" date="2024-04" db="EMBL/GenBank/DDBJ databases">
        <title>Luteolibacter sp. isolated from soil.</title>
        <authorList>
            <person name="An J."/>
        </authorList>
    </citation>
    <scope>NUCLEOTIDE SEQUENCE [LARGE SCALE GENOMIC DNA]</scope>
    <source>
        <strain evidence="1 2">Y139</strain>
    </source>
</reference>
<evidence type="ECO:0000313" key="2">
    <source>
        <dbReference type="Proteomes" id="UP001371305"/>
    </source>
</evidence>
<keyword evidence="2" id="KW-1185">Reference proteome</keyword>